<reference evidence="1" key="2">
    <citation type="journal article" date="2014" name="ISME J.">
        <title>Microbial stratification in low pH oxic and suboxic macroscopic growths along an acid mine drainage.</title>
        <authorList>
            <person name="Mendez-Garcia C."/>
            <person name="Mesa V."/>
            <person name="Sprenger R.R."/>
            <person name="Richter M."/>
            <person name="Diez M.S."/>
            <person name="Solano J."/>
            <person name="Bargiela R."/>
            <person name="Golyshina O.V."/>
            <person name="Manteca A."/>
            <person name="Ramos J.L."/>
            <person name="Gallego J.R."/>
            <person name="Llorente I."/>
            <person name="Martins Dos Santos V.A."/>
            <person name="Jensen O.N."/>
            <person name="Pelaez A.I."/>
            <person name="Sanchez J."/>
            <person name="Ferrer M."/>
        </authorList>
    </citation>
    <scope>NUCLEOTIDE SEQUENCE</scope>
</reference>
<reference evidence="1" key="1">
    <citation type="submission" date="2013-08" db="EMBL/GenBank/DDBJ databases">
        <authorList>
            <person name="Mendez C."/>
            <person name="Richter M."/>
            <person name="Ferrer M."/>
            <person name="Sanchez J."/>
        </authorList>
    </citation>
    <scope>NUCLEOTIDE SEQUENCE</scope>
</reference>
<dbReference type="Pfam" id="PF07505">
    <property type="entry name" value="DUF5131"/>
    <property type="match status" value="1"/>
</dbReference>
<comment type="caution">
    <text evidence="1">The sequence shown here is derived from an EMBL/GenBank/DDBJ whole genome shotgun (WGS) entry which is preliminary data.</text>
</comment>
<organism evidence="1">
    <name type="scientific">mine drainage metagenome</name>
    <dbReference type="NCBI Taxonomy" id="410659"/>
    <lineage>
        <taxon>unclassified sequences</taxon>
        <taxon>metagenomes</taxon>
        <taxon>ecological metagenomes</taxon>
    </lineage>
</organism>
<dbReference type="EMBL" id="AUZX01011787">
    <property type="protein sequence ID" value="EQD41908.1"/>
    <property type="molecule type" value="Genomic_DNA"/>
</dbReference>
<name>T0ZA30_9ZZZZ</name>
<dbReference type="InterPro" id="IPR011101">
    <property type="entry name" value="DUF5131"/>
</dbReference>
<protein>
    <submittedName>
        <fullName evidence="1">Phage Gp37Gp68</fullName>
    </submittedName>
</protein>
<sequence length="548" mass="60428">MVTKRSGASARSFYNARPVTVGGVRYPSICAAARAFNIDHSVVISRLHQGWDLLRALTIKPRSRDRGVAVRVGGREYPSLVAACRSLGISYSTVMRRRELGWDLERALAAPARKRDAAQRSSKRTGVAQTQYASVAKAAKASGVDPGVARERIRRGWSPKEALSAPVPENARGKAVTILWERYPSIAAAARAHGLTRGTVQNRISQGWTLSDAVTVPAHEAPRALPVEYRGRRFKSLRAATEALGVDRSSLKRLRKAGMSVERVLDELLAREEARGVLLGRREEFRARMRKQGYFWPNGLEVRGVRYGTVAELAHAFGIVPVTLRTRLQHGWTIEQAVGLSRRPKTVRTIVSVTVNGQRFPNITAAARHFGVSWAVARYRLQVGATPEQAFGLEPFVARPNHAQGRSILVAGETFCSMQQACRRFGKLPDQIRRRLQRGESPEQAFDLEPLPGHLAAVVIEGRPTALDPSGRTDHLDGLRGLDWVICGGESGPHARPMDPIWARTLRDQCATGRVAFFMKQLGGRVDKQGDLASFPDDLRVREVPRAA</sequence>
<proteinExistence type="predicted"/>
<dbReference type="AlphaFoldDB" id="T0ZA30"/>
<evidence type="ECO:0000313" key="1">
    <source>
        <dbReference type="EMBL" id="EQD41908.1"/>
    </source>
</evidence>
<gene>
    <name evidence="1" type="ORF">B1A_16039</name>
</gene>
<accession>T0ZA30</accession>